<feature type="transmembrane region" description="Helical" evidence="1">
    <location>
        <begin position="28"/>
        <end position="46"/>
    </location>
</feature>
<name>A0AAN3BQ30_LISMN</name>
<keyword evidence="1" id="KW-0472">Membrane</keyword>
<feature type="transmembrane region" description="Helical" evidence="1">
    <location>
        <begin position="157"/>
        <end position="180"/>
    </location>
</feature>
<organism evidence="2 3">
    <name type="scientific">Listeria monocytogenes</name>
    <dbReference type="NCBI Taxonomy" id="1639"/>
    <lineage>
        <taxon>Bacteria</taxon>
        <taxon>Bacillati</taxon>
        <taxon>Bacillota</taxon>
        <taxon>Bacilli</taxon>
        <taxon>Bacillales</taxon>
        <taxon>Listeriaceae</taxon>
        <taxon>Listeria</taxon>
    </lineage>
</organism>
<reference evidence="2 3" key="1">
    <citation type="submission" date="2018-06" db="EMBL/GenBank/DDBJ databases">
        <authorList>
            <consortium name="PulseNet: The National Subtyping Network for Foodborne Disease Surveillance"/>
            <person name="Tarr C.L."/>
            <person name="Trees E."/>
            <person name="Katz L.S."/>
            <person name="Carleton-Romer H.A."/>
            <person name="Stroika S."/>
            <person name="Kucerova Z."/>
            <person name="Roache K.F."/>
            <person name="Sabol A.L."/>
            <person name="Besser J."/>
            <person name="Gerner-Smidt P."/>
        </authorList>
    </citation>
    <scope>NUCLEOTIDE SEQUENCE [LARGE SCALE GENOMIC DNA]</scope>
    <source>
        <strain evidence="2 3">PNUSAL003001</strain>
    </source>
</reference>
<proteinExistence type="predicted"/>
<accession>A0AAN3BQ30</accession>
<sequence length="261" mass="29829">MLTINGNFTTNEKNQRTFLFPMKGFKRLVLGMIVIAMIFTLLTYLVPNPDKITIPKLVELINDIRIVAFLAICVWMFLRIEYIFRTSKPWKYGLEYSIYFHLIPCLLAISLIFFVRIASITLLDNNYLFLYCSIATSIMVVLSCTFYFVFKKDKIKGFFITPTVGFILNIYAGIVVGMMLNDLWGNVLHEGLRGGALVGVFVASMALPNIFIGALPVVICNLYAWITGKDINLDERYKNADNIDPNKNYPPNFGLKKKKKK</sequence>
<feature type="transmembrane region" description="Helical" evidence="1">
    <location>
        <begin position="200"/>
        <end position="226"/>
    </location>
</feature>
<feature type="transmembrane region" description="Helical" evidence="1">
    <location>
        <begin position="96"/>
        <end position="122"/>
    </location>
</feature>
<gene>
    <name evidence="2" type="ORF">CAC64_08325</name>
</gene>
<evidence type="ECO:0000313" key="2">
    <source>
        <dbReference type="EMBL" id="EAG4184317.1"/>
    </source>
</evidence>
<comment type="caution">
    <text evidence="2">The sequence shown here is derived from an EMBL/GenBank/DDBJ whole genome shotgun (WGS) entry which is preliminary data.</text>
</comment>
<dbReference type="Proteomes" id="UP000531172">
    <property type="component" value="Unassembled WGS sequence"/>
</dbReference>
<keyword evidence="1" id="KW-1133">Transmembrane helix</keyword>
<dbReference type="EMBL" id="AABBWO010000004">
    <property type="protein sequence ID" value="EAG4184317.1"/>
    <property type="molecule type" value="Genomic_DNA"/>
</dbReference>
<feature type="transmembrane region" description="Helical" evidence="1">
    <location>
        <begin position="128"/>
        <end position="150"/>
    </location>
</feature>
<feature type="transmembrane region" description="Helical" evidence="1">
    <location>
        <begin position="66"/>
        <end position="84"/>
    </location>
</feature>
<evidence type="ECO:0000313" key="3">
    <source>
        <dbReference type="Proteomes" id="UP000531172"/>
    </source>
</evidence>
<keyword evidence="1" id="KW-0812">Transmembrane</keyword>
<dbReference type="AlphaFoldDB" id="A0AAN3BQ30"/>
<protein>
    <submittedName>
        <fullName evidence="2">Uncharacterized protein</fullName>
    </submittedName>
</protein>
<evidence type="ECO:0000256" key="1">
    <source>
        <dbReference type="SAM" id="Phobius"/>
    </source>
</evidence>